<reference evidence="1" key="1">
    <citation type="submission" date="2018-06" db="EMBL/GenBank/DDBJ databases">
        <authorList>
            <person name="Zhirakovskaya E."/>
        </authorList>
    </citation>
    <scope>NUCLEOTIDE SEQUENCE</scope>
</reference>
<gene>
    <name evidence="1" type="ORF">MNBD_GAMMA07-162</name>
</gene>
<dbReference type="AlphaFoldDB" id="A0A3B0WZ05"/>
<proteinExistence type="predicted"/>
<accession>A0A3B0WZ05</accession>
<dbReference type="EMBL" id="UOFF01000059">
    <property type="protein sequence ID" value="VAW54459.1"/>
    <property type="molecule type" value="Genomic_DNA"/>
</dbReference>
<evidence type="ECO:0008006" key="2">
    <source>
        <dbReference type="Google" id="ProtNLM"/>
    </source>
</evidence>
<organism evidence="1">
    <name type="scientific">hydrothermal vent metagenome</name>
    <dbReference type="NCBI Taxonomy" id="652676"/>
    <lineage>
        <taxon>unclassified sequences</taxon>
        <taxon>metagenomes</taxon>
        <taxon>ecological metagenomes</taxon>
    </lineage>
</organism>
<name>A0A3B0WZ05_9ZZZZ</name>
<sequence>MPQLITNIFSSDFSHLPKKATPFDDTTCRRHLIDRITKLPGFGNCRIVYIGNGPAVVIRDFPATFTGKDITIAIRPVTGRKQVNDEIHPMFSDSQKDERFYNELVDLGFNCGAAFITGAVALFGVGAAPISGGTSLMLTAASGSASAATALQCINSGYRLFNESSGNIHRNIRLDSQDWYRQTNSALDFMSLLGVAVVGKGILKTVQISHKAGTSIPNILKGLNSESRMKLTIAILKAQNPTLSLQKIHLLLLAKQLPKRYNALNFNHTLRTQLADAVSASLSAAGSARSGLLNKAGTISIQDASYIINVIEEIDTH</sequence>
<evidence type="ECO:0000313" key="1">
    <source>
        <dbReference type="EMBL" id="VAW54459.1"/>
    </source>
</evidence>
<protein>
    <recommendedName>
        <fullName evidence="2">NAD synthetase</fullName>
    </recommendedName>
</protein>